<dbReference type="GeneTree" id="ENSGT00950000182944"/>
<proteinExistence type="inferred from homology"/>
<protein>
    <recommendedName>
        <fullName evidence="3">exo-alpha-sialidase</fullName>
        <ecNumber evidence="3">3.2.1.18</ecNumber>
    </recommendedName>
</protein>
<evidence type="ECO:0000256" key="8">
    <source>
        <dbReference type="ARBA" id="ARBA00023277"/>
    </source>
</evidence>
<dbReference type="GO" id="GO:0016020">
    <property type="term" value="C:membrane"/>
    <property type="evidence" value="ECO:0000318"/>
    <property type="project" value="GO_Central"/>
</dbReference>
<dbReference type="InterPro" id="IPR036278">
    <property type="entry name" value="Sialidase_sf"/>
</dbReference>
<keyword evidence="9" id="KW-0326">Glycosidase</keyword>
<dbReference type="AlphaFoldDB" id="A0A6I8NMD8"/>
<keyword evidence="4" id="KW-0677">Repeat</keyword>
<keyword evidence="5" id="KW-0378">Hydrolase</keyword>
<dbReference type="OMA" id="SDHGTTW"/>
<accession>A0A6I8NMD8</accession>
<reference evidence="11" key="3">
    <citation type="submission" date="2025-09" db="UniProtKB">
        <authorList>
            <consortium name="Ensembl"/>
        </authorList>
    </citation>
    <scope>IDENTIFICATION</scope>
    <source>
        <strain evidence="11">Glennie</strain>
    </source>
</reference>
<evidence type="ECO:0000313" key="12">
    <source>
        <dbReference type="Proteomes" id="UP000002279"/>
    </source>
</evidence>
<dbReference type="CDD" id="cd15482">
    <property type="entry name" value="Sialidase_non-viral"/>
    <property type="match status" value="1"/>
</dbReference>
<keyword evidence="8" id="KW-0119">Carbohydrate metabolism</keyword>
<keyword evidence="6" id="KW-0442">Lipid degradation</keyword>
<name>A0A6I8NMD8_ORNAN</name>
<evidence type="ECO:0000256" key="3">
    <source>
        <dbReference type="ARBA" id="ARBA00012733"/>
    </source>
</evidence>
<evidence type="ECO:0000256" key="1">
    <source>
        <dbReference type="ARBA" id="ARBA00000427"/>
    </source>
</evidence>
<keyword evidence="12" id="KW-1185">Reference proteome</keyword>
<evidence type="ECO:0000256" key="4">
    <source>
        <dbReference type="ARBA" id="ARBA00022737"/>
    </source>
</evidence>
<dbReference type="FunCoup" id="A0A6I8NMD8">
    <property type="interactions" value="177"/>
</dbReference>
<dbReference type="GO" id="GO:0004308">
    <property type="term" value="F:exo-alpha-sialidase activity"/>
    <property type="evidence" value="ECO:0000318"/>
    <property type="project" value="GO_Central"/>
</dbReference>
<dbReference type="GO" id="GO:0005764">
    <property type="term" value="C:lysosome"/>
    <property type="evidence" value="ECO:0000318"/>
    <property type="project" value="GO_Central"/>
</dbReference>
<dbReference type="GO" id="GO:0005829">
    <property type="term" value="C:cytosol"/>
    <property type="evidence" value="ECO:0007669"/>
    <property type="project" value="Ensembl"/>
</dbReference>
<dbReference type="Ensembl" id="ENSOANT00000047345.1">
    <property type="protein sequence ID" value="ENSOANP00000042335.1"/>
    <property type="gene ID" value="ENSOANG00000007781.4"/>
</dbReference>
<dbReference type="PANTHER" id="PTHR10628">
    <property type="entry name" value="SIALIDASE"/>
    <property type="match status" value="1"/>
</dbReference>
<dbReference type="GO" id="GO:0005737">
    <property type="term" value="C:cytoplasm"/>
    <property type="evidence" value="ECO:0000318"/>
    <property type="project" value="GO_Central"/>
</dbReference>
<evidence type="ECO:0000256" key="6">
    <source>
        <dbReference type="ARBA" id="ARBA00022963"/>
    </source>
</evidence>
<organism evidence="11 12">
    <name type="scientific">Ornithorhynchus anatinus</name>
    <name type="common">Duckbill platypus</name>
    <dbReference type="NCBI Taxonomy" id="9258"/>
    <lineage>
        <taxon>Eukaryota</taxon>
        <taxon>Metazoa</taxon>
        <taxon>Chordata</taxon>
        <taxon>Craniata</taxon>
        <taxon>Vertebrata</taxon>
        <taxon>Euteleostomi</taxon>
        <taxon>Mammalia</taxon>
        <taxon>Monotremata</taxon>
        <taxon>Ornithorhynchidae</taxon>
        <taxon>Ornithorhynchus</taxon>
    </lineage>
</organism>
<dbReference type="GO" id="GO:0006689">
    <property type="term" value="P:ganglioside catabolic process"/>
    <property type="evidence" value="ECO:0000318"/>
    <property type="project" value="GO_Central"/>
</dbReference>
<reference evidence="11 12" key="1">
    <citation type="journal article" date="2008" name="Nature">
        <title>Genome analysis of the platypus reveals unique signatures of evolution.</title>
        <authorList>
            <person name="Warren W.C."/>
            <person name="Hillier L.W."/>
            <person name="Marshall Graves J.A."/>
            <person name="Birney E."/>
            <person name="Ponting C.P."/>
            <person name="Grutzner F."/>
            <person name="Belov K."/>
            <person name="Miller W."/>
            <person name="Clarke L."/>
            <person name="Chinwalla A.T."/>
            <person name="Yang S.P."/>
            <person name="Heger A."/>
            <person name="Locke D.P."/>
            <person name="Miethke P."/>
            <person name="Waters P.D."/>
            <person name="Veyrunes F."/>
            <person name="Fulton L."/>
            <person name="Fulton B."/>
            <person name="Graves T."/>
            <person name="Wallis J."/>
            <person name="Puente X.S."/>
            <person name="Lopez-Otin C."/>
            <person name="Ordonez G.R."/>
            <person name="Eichler E.E."/>
            <person name="Chen L."/>
            <person name="Cheng Z."/>
            <person name="Deakin J.E."/>
            <person name="Alsop A."/>
            <person name="Thompson K."/>
            <person name="Kirby P."/>
            <person name="Papenfuss A.T."/>
            <person name="Wakefield M.J."/>
            <person name="Olender T."/>
            <person name="Lancet D."/>
            <person name="Huttley G.A."/>
            <person name="Smit A.F."/>
            <person name="Pask A."/>
            <person name="Temple-Smith P."/>
            <person name="Batzer M.A."/>
            <person name="Walker J.A."/>
            <person name="Konkel M.K."/>
            <person name="Harris R.S."/>
            <person name="Whittington C.M."/>
            <person name="Wong E.S."/>
            <person name="Gemmell N.J."/>
            <person name="Buschiazzo E."/>
            <person name="Vargas Jentzsch I.M."/>
            <person name="Merkel A."/>
            <person name="Schmitz J."/>
            <person name="Zemann A."/>
            <person name="Churakov G."/>
            <person name="Kriegs J.O."/>
            <person name="Brosius J."/>
            <person name="Murchison E.P."/>
            <person name="Sachidanandam R."/>
            <person name="Smith C."/>
            <person name="Hannon G.J."/>
            <person name="Tsend-Ayush E."/>
            <person name="McMillan D."/>
            <person name="Attenborough R."/>
            <person name="Rens W."/>
            <person name="Ferguson-Smith M."/>
            <person name="Lefevre C.M."/>
            <person name="Sharp J.A."/>
            <person name="Nicholas K.R."/>
            <person name="Ray D.A."/>
            <person name="Kube M."/>
            <person name="Reinhardt R."/>
            <person name="Pringle T.H."/>
            <person name="Taylor J."/>
            <person name="Jones R.C."/>
            <person name="Nixon B."/>
            <person name="Dacheux J.L."/>
            <person name="Niwa H."/>
            <person name="Sekita Y."/>
            <person name="Huang X."/>
            <person name="Stark A."/>
            <person name="Kheradpour P."/>
            <person name="Kellis M."/>
            <person name="Flicek P."/>
            <person name="Chen Y."/>
            <person name="Webber C."/>
            <person name="Hardison R."/>
            <person name="Nelson J."/>
            <person name="Hallsworth-Pepin K."/>
            <person name="Delehaunty K."/>
            <person name="Markovic C."/>
            <person name="Minx P."/>
            <person name="Feng Y."/>
            <person name="Kremitzki C."/>
            <person name="Mitreva M."/>
            <person name="Glasscock J."/>
            <person name="Wylie T."/>
            <person name="Wohldmann P."/>
            <person name="Thiru P."/>
            <person name="Nhan M.N."/>
            <person name="Pohl C.S."/>
            <person name="Smith S.M."/>
            <person name="Hou S."/>
            <person name="Nefedov M."/>
            <person name="de Jong P.J."/>
            <person name="Renfree M.B."/>
            <person name="Mardis E.R."/>
            <person name="Wilson R.K."/>
        </authorList>
    </citation>
    <scope>NUCLEOTIDE SEQUENCE [LARGE SCALE GENOMIC DNA]</scope>
    <source>
        <strain evidence="11 12">Glennie</strain>
    </source>
</reference>
<dbReference type="SUPFAM" id="SSF50939">
    <property type="entry name" value="Sialidases"/>
    <property type="match status" value="1"/>
</dbReference>
<dbReference type="EC" id="3.2.1.18" evidence="3"/>
<evidence type="ECO:0000259" key="10">
    <source>
        <dbReference type="Pfam" id="PF13088"/>
    </source>
</evidence>
<keyword evidence="7" id="KW-0443">Lipid metabolism</keyword>
<evidence type="ECO:0000256" key="7">
    <source>
        <dbReference type="ARBA" id="ARBA00023098"/>
    </source>
</evidence>
<feature type="domain" description="Sialidase" evidence="10">
    <location>
        <begin position="38"/>
        <end position="345"/>
    </location>
</feature>
<evidence type="ECO:0000256" key="9">
    <source>
        <dbReference type="ARBA" id="ARBA00023295"/>
    </source>
</evidence>
<dbReference type="GO" id="GO:1902494">
    <property type="term" value="C:catalytic complex"/>
    <property type="evidence" value="ECO:0007669"/>
    <property type="project" value="Ensembl"/>
</dbReference>
<reference evidence="11" key="2">
    <citation type="submission" date="2025-08" db="UniProtKB">
        <authorList>
            <consortium name="Ensembl"/>
        </authorList>
    </citation>
    <scope>IDENTIFICATION</scope>
    <source>
        <strain evidence="11">Glennie</strain>
    </source>
</reference>
<comment type="similarity">
    <text evidence="2">Belongs to the glycosyl hydrolase 33 family.</text>
</comment>
<dbReference type="GO" id="GO:0006516">
    <property type="term" value="P:glycoprotein catabolic process"/>
    <property type="evidence" value="ECO:0007669"/>
    <property type="project" value="Ensembl"/>
</dbReference>
<dbReference type="FunFam" id="2.120.10.10:FF:000002">
    <property type="entry name" value="Neuraminidase 3"/>
    <property type="match status" value="1"/>
</dbReference>
<comment type="catalytic activity">
    <reaction evidence="1">
        <text>Hydrolysis of alpha-(2-&gt;3)-, alpha-(2-&gt;6)-, alpha-(2-&gt;8)- glycosidic linkages of terminal sialic acid residues in oligosaccharides, glycoproteins, glycolipids, colominic acid and synthetic substrates.</text>
        <dbReference type="EC" id="3.2.1.18"/>
    </reaction>
</comment>
<dbReference type="Gene3D" id="2.120.10.10">
    <property type="match status" value="1"/>
</dbReference>
<evidence type="ECO:0000256" key="5">
    <source>
        <dbReference type="ARBA" id="ARBA00022801"/>
    </source>
</evidence>
<dbReference type="InterPro" id="IPR026856">
    <property type="entry name" value="Sialidase_fam"/>
</dbReference>
<dbReference type="InParanoid" id="A0A6I8NMD8"/>
<dbReference type="Pfam" id="PF13088">
    <property type="entry name" value="BNR_2"/>
    <property type="match status" value="1"/>
</dbReference>
<dbReference type="Bgee" id="ENSOANG00000007781">
    <property type="expression patterns" value="Expressed in testis and 2 other cell types or tissues"/>
</dbReference>
<gene>
    <name evidence="11" type="primary">NEU2</name>
</gene>
<dbReference type="InterPro" id="IPR011040">
    <property type="entry name" value="Sialidase"/>
</dbReference>
<evidence type="ECO:0000256" key="2">
    <source>
        <dbReference type="ARBA" id="ARBA00009348"/>
    </source>
</evidence>
<sequence length="384" mass="42645">MLSGPMASLPTLQKETLFQSGSRVYRIPALLYVARHQTLLAFAENRASSGDEDAKLIVMRRGAYNATTRQVQWQDAQVVAKAQLEAHRSMSPCPVYDEVTGTLFLFFNAIQGNVTERYQIDNKKNLVRLCQVTSTDCGQTWSPASDLTDSAVGRTHRSWATFAVGPGHGLQLHDKARSLVIPAYAYRILDLDERPPPSAFCFISHDHGKTWITGNFVKEENVLECQMAEVDSPSQKVLYCNARSPRGSRVQAVSFNDGLDFQGARHVDKLVEPPSGCHGSVVGFPGPGQTLPRCSDTWMLYSHPTDSTERKDLGVYLNRCPLDPAGWTKPAILAKGACAYSDLQYMGIGPDGSPQFGCLFEFGQRDYYEEIVFLMFTLKQVFRA</sequence>
<evidence type="ECO:0000313" key="11">
    <source>
        <dbReference type="Ensembl" id="ENSOANP00000042335.1"/>
    </source>
</evidence>
<dbReference type="GO" id="GO:0009313">
    <property type="term" value="P:oligosaccharide catabolic process"/>
    <property type="evidence" value="ECO:0000318"/>
    <property type="project" value="GO_Central"/>
</dbReference>
<dbReference type="PANTHER" id="PTHR10628:SF6">
    <property type="entry name" value="SIALIDASE-2"/>
    <property type="match status" value="1"/>
</dbReference>
<dbReference type="Proteomes" id="UP000002279">
    <property type="component" value="Chromosome 1"/>
</dbReference>